<evidence type="ECO:0000313" key="2">
    <source>
        <dbReference type="Proteomes" id="UP001176941"/>
    </source>
</evidence>
<dbReference type="EMBL" id="OX459963">
    <property type="protein sequence ID" value="CAI9167929.1"/>
    <property type="molecule type" value="Genomic_DNA"/>
</dbReference>
<protein>
    <submittedName>
        <fullName evidence="1">Uncharacterized protein</fullName>
    </submittedName>
</protein>
<proteinExistence type="predicted"/>
<dbReference type="Proteomes" id="UP001176941">
    <property type="component" value="Chromosome 27"/>
</dbReference>
<keyword evidence="2" id="KW-1185">Reference proteome</keyword>
<accession>A0ABN8Z2C2</accession>
<evidence type="ECO:0000313" key="1">
    <source>
        <dbReference type="EMBL" id="CAI9167929.1"/>
    </source>
</evidence>
<name>A0ABN8Z2C2_RANTA</name>
<gene>
    <name evidence="1" type="ORF">MRATA1EN1_LOCUS16891</name>
</gene>
<organism evidence="1 2">
    <name type="scientific">Rangifer tarandus platyrhynchus</name>
    <name type="common">Svalbard reindeer</name>
    <dbReference type="NCBI Taxonomy" id="3082113"/>
    <lineage>
        <taxon>Eukaryota</taxon>
        <taxon>Metazoa</taxon>
        <taxon>Chordata</taxon>
        <taxon>Craniata</taxon>
        <taxon>Vertebrata</taxon>
        <taxon>Euteleostomi</taxon>
        <taxon>Mammalia</taxon>
        <taxon>Eutheria</taxon>
        <taxon>Laurasiatheria</taxon>
        <taxon>Artiodactyla</taxon>
        <taxon>Ruminantia</taxon>
        <taxon>Pecora</taxon>
        <taxon>Cervidae</taxon>
        <taxon>Odocoileinae</taxon>
        <taxon>Rangifer</taxon>
    </lineage>
</organism>
<sequence length="103" mass="11532">MECSLGIANILEEISGLSHSALITEEGFFSSPCYSWNSAFKRVYLSFSPLPFTSLHRYFVSPPQITILPFCISFFLGDGFDHCLLYEPLSMVLQALCLSDLIP</sequence>
<reference evidence="1" key="1">
    <citation type="submission" date="2023-04" db="EMBL/GenBank/DDBJ databases">
        <authorList>
            <consortium name="ELIXIR-Norway"/>
        </authorList>
    </citation>
    <scope>NUCLEOTIDE SEQUENCE [LARGE SCALE GENOMIC DNA]</scope>
</reference>